<dbReference type="KEGG" id="phy:AJ81_07315"/>
<dbReference type="SUPFAM" id="SSF53067">
    <property type="entry name" value="Actin-like ATPase domain"/>
    <property type="match status" value="2"/>
</dbReference>
<reference evidence="7 8" key="1">
    <citation type="submission" date="2014-01" db="EMBL/GenBank/DDBJ databases">
        <title>Genome sequencing of Thermotog hypogea.</title>
        <authorList>
            <person name="Zhang X."/>
            <person name="Alvare G."/>
            <person name="Fristensky B."/>
            <person name="Chen L."/>
            <person name="Suen T."/>
            <person name="Chen Q."/>
            <person name="Ma K."/>
        </authorList>
    </citation>
    <scope>NUCLEOTIDE SEQUENCE [LARGE SCALE GENOMIC DNA]</scope>
    <source>
        <strain evidence="7 8">DSM 11164</strain>
    </source>
</reference>
<evidence type="ECO:0000256" key="4">
    <source>
        <dbReference type="ARBA" id="ARBA00023014"/>
    </source>
</evidence>
<evidence type="ECO:0000256" key="1">
    <source>
        <dbReference type="ARBA" id="ARBA00001966"/>
    </source>
</evidence>
<comment type="cofactor">
    <cofactor evidence="1">
        <name>[4Fe-4S] cluster</name>
        <dbReference type="ChEBI" id="CHEBI:49883"/>
    </cofactor>
</comment>
<evidence type="ECO:0000256" key="3">
    <source>
        <dbReference type="ARBA" id="ARBA00023004"/>
    </source>
</evidence>
<dbReference type="OrthoDB" id="9802715at2"/>
<dbReference type="NCBIfam" id="TIGR00241">
    <property type="entry name" value="CoA_E_activ"/>
    <property type="match status" value="1"/>
</dbReference>
<proteinExistence type="predicted"/>
<evidence type="ECO:0000313" key="8">
    <source>
        <dbReference type="Proteomes" id="UP000077469"/>
    </source>
</evidence>
<dbReference type="PANTHER" id="PTHR32329">
    <property type="entry name" value="BIFUNCTIONAL PROTEIN [INCLUDES 2-HYDROXYACYL-COA DEHYDRATASE (N-TER) AND ITS ACTIVATOR DOMAIN (C_TERM)-RELATED"/>
    <property type="match status" value="1"/>
</dbReference>
<evidence type="ECO:0000313" key="7">
    <source>
        <dbReference type="EMBL" id="AJC74030.1"/>
    </source>
</evidence>
<dbReference type="PaxDb" id="1123384-AJ81_07315"/>
<dbReference type="Pfam" id="PF09989">
    <property type="entry name" value="DUF2229"/>
    <property type="match status" value="1"/>
</dbReference>
<dbReference type="InterPro" id="IPR018709">
    <property type="entry name" value="CoA_activase_DUF2229"/>
</dbReference>
<dbReference type="GO" id="GO:0051536">
    <property type="term" value="F:iron-sulfur cluster binding"/>
    <property type="evidence" value="ECO:0007669"/>
    <property type="project" value="UniProtKB-KW"/>
</dbReference>
<dbReference type="Gene3D" id="3.40.50.11900">
    <property type="match status" value="1"/>
</dbReference>
<keyword evidence="2" id="KW-0479">Metal-binding</keyword>
<keyword evidence="8" id="KW-1185">Reference proteome</keyword>
<accession>A0A0X1KS60</accession>
<evidence type="ECO:0000259" key="5">
    <source>
        <dbReference type="Pfam" id="PF01869"/>
    </source>
</evidence>
<evidence type="ECO:0000259" key="6">
    <source>
        <dbReference type="Pfam" id="PF09989"/>
    </source>
</evidence>
<keyword evidence="4" id="KW-0411">Iron-sulfur</keyword>
<dbReference type="CDD" id="cd24035">
    <property type="entry name" value="ASKHA_NBD_O66634-like_rpt2"/>
    <property type="match status" value="1"/>
</dbReference>
<dbReference type="InterPro" id="IPR051805">
    <property type="entry name" value="Dehydratase_Activator_Redct"/>
</dbReference>
<dbReference type="InterPro" id="IPR008275">
    <property type="entry name" value="CoA_E_activase_dom"/>
</dbReference>
<feature type="domain" description="ATPase BadF/BadG/BcrA/BcrD type" evidence="5">
    <location>
        <begin position="83"/>
        <end position="216"/>
    </location>
</feature>
<dbReference type="CDD" id="cd24034">
    <property type="entry name" value="ASKHA_NBD_O66634-like_rpt1"/>
    <property type="match status" value="1"/>
</dbReference>
<gene>
    <name evidence="7" type="ORF">AJ81_07315</name>
</gene>
<dbReference type="Proteomes" id="UP000077469">
    <property type="component" value="Chromosome"/>
</dbReference>
<evidence type="ECO:0000256" key="2">
    <source>
        <dbReference type="ARBA" id="ARBA00022723"/>
    </source>
</evidence>
<dbReference type="InterPro" id="IPR002731">
    <property type="entry name" value="ATPase_BadF"/>
</dbReference>
<dbReference type="Gene3D" id="3.30.420.40">
    <property type="match status" value="4"/>
</dbReference>
<protein>
    <submittedName>
        <fullName evidence="7">2-hydroxyglutaryl-CoA dehydratase</fullName>
    </submittedName>
</protein>
<sequence>MRLAICVGSSSVSTFGEQGWLWIPHSGDPVGIVKKILEDSPEELELVFTGRKLRKIFKAPNIPESLAIQYAYRKLREKYGCCDGIVSAGGENFVLYQLDENGEVSMIHVGSKCASGTGEFFLQQLKRMGLDLSTIDSVSVDGFYRLSSRCTVFCKSDCTHALNKGIPKELVLNGLGRVMADKILQLVGNAKVSKVLLVGGSTKNKLMLKHLDGRINYVIPDEATYFEAYGAYLWLIENSNQKIKKYHVIPKEIPSAFLRLPPLSKYASMVEFKTMERAKAEANDECILGVDVGSTTTKAVLLRVKDKKILASSYLRTLGDPIGAAKKCYEEIRSQLDVPVKIVGVGVTGSGRKIVGLHAQTKAVYNEIMAHAKAAAHFDPEVDTIFEIGGQDAKYTYLNEGVPYDYAMNEACSAGTGSFLEEAARESLNIDYREIADYALKANNPPNFSDQCAAFINSDIKTAIQEGMSAEDICAGLVYSVCMNYLNRVKGNRPVGNKVFAQGGTCYNRAVPLAMAALTGKKVIVPPEPGLMGAYGVALMTLENIEKGLLEKGCYDLRELVNREVKYLKPFTCMGGRTACDRKCTISVIEVNGKRIPYGGACNRYEAFREHVFDPSELDFVAKREKKAFEIEENGHGKRVGISRSFGMNVFFPFFSTLFTELGFQVILPDEPDESGKDRMGSEFCFPVELSHGFVLSLLKKNVDFVFIPRIRGTRPAGSDRNGVYCPFVQSEPDWLRADIEELDGVEVLTCNIDFNDPEDVVFENIFNMFKTFGFDREKVKIAFEEAKNRQKSFEADLKRLGEEFLKKVEEIGMGVVIVGRAYNAFQSHANLGVPRKIASYNVPVASFDVLPFESKQGYENMYWTWGEMILKAARYIKDHPKIYPVFITNFSCGPDSFILSYFKSIMQEKPTLVLELDSHTADAGLETRIEAFLDIVKCRKEKKKQTSNTKPLEVMIDKSGVFILKNGEKISWTDPRVRLVFPTMGAFGARCLAAAIARFGVRTHVCPPPGELEFKLGRGNSLSKECLPLHLTLGSLINYLQERPKDEITLYFMPTTSGPCRFGQYSNYMKLWLEQNDVKDVGLVSLNSENAYGGLGVSFTLRAWLAILVSDLYSNVEKSLKTLIKDEEYVRSLIERHHKMILESLQKDSLSGFFKTVDRICDELESLRLKDAHEKSARVMMTGEIYVRWDEFSRKRMEDLFAQEGIILQISPIHEWIYYTYYIFIQKLVSKNSTVVERMKKRVEMQVLRHFERKIKQLFARAGLCDARMVNVAHVVETAEAYLSPTLTGEAILTIGSTLAEIGEYYDGVVAVGPFACMPSRIAESILKKAIEDKKTKLGKSLPFISIELDGNPFTPSIEARLDAFIAQVKQLKRGSEAVASALSRR</sequence>
<dbReference type="EMBL" id="CP007141">
    <property type="protein sequence ID" value="AJC74030.1"/>
    <property type="molecule type" value="Genomic_DNA"/>
</dbReference>
<feature type="domain" description="ATPase BadF/BadG/BcrA/BcrD type" evidence="5">
    <location>
        <begin position="288"/>
        <end position="540"/>
    </location>
</feature>
<keyword evidence="3" id="KW-0408">Iron</keyword>
<dbReference type="PATRIC" id="fig|1123384.7.peg.1469"/>
<dbReference type="RefSeq" id="WP_038059750.1">
    <property type="nucleotide sequence ID" value="NC_022795.1"/>
</dbReference>
<feature type="domain" description="DUF2229" evidence="6">
    <location>
        <begin position="639"/>
        <end position="850"/>
    </location>
</feature>
<dbReference type="Pfam" id="PF01869">
    <property type="entry name" value="BcrAD_BadFG"/>
    <property type="match status" value="2"/>
</dbReference>
<dbReference type="InterPro" id="IPR043129">
    <property type="entry name" value="ATPase_NBD"/>
</dbReference>
<dbReference type="GO" id="GO:0046872">
    <property type="term" value="F:metal ion binding"/>
    <property type="evidence" value="ECO:0007669"/>
    <property type="project" value="UniProtKB-KW"/>
</dbReference>
<dbReference type="STRING" id="1123384.AJ81_07315"/>
<organism evidence="7 8">
    <name type="scientific">Pseudothermotoga hypogea DSM 11164 = NBRC 106472</name>
    <dbReference type="NCBI Taxonomy" id="1123384"/>
    <lineage>
        <taxon>Bacteria</taxon>
        <taxon>Thermotogati</taxon>
        <taxon>Thermotogota</taxon>
        <taxon>Thermotogae</taxon>
        <taxon>Thermotogales</taxon>
        <taxon>Thermotogaceae</taxon>
        <taxon>Pseudothermotoga</taxon>
    </lineage>
</organism>
<name>A0A0X1KS60_9THEM</name>
<dbReference type="PANTHER" id="PTHR32329:SF7">
    <property type="entry name" value="ACTIVATOR OF 2-HYDROXYACYL-COA-HYDRATASE"/>
    <property type="match status" value="1"/>
</dbReference>